<name>D8QWU9_SELML</name>
<dbReference type="InParanoid" id="D8QWU9"/>
<feature type="non-terminal residue" evidence="4">
    <location>
        <position position="321"/>
    </location>
</feature>
<dbReference type="Pfam" id="PF00657">
    <property type="entry name" value="Lipase_GDSL"/>
    <property type="match status" value="1"/>
</dbReference>
<organism evidence="5">
    <name type="scientific">Selaginella moellendorffii</name>
    <name type="common">Spikemoss</name>
    <dbReference type="NCBI Taxonomy" id="88036"/>
    <lineage>
        <taxon>Eukaryota</taxon>
        <taxon>Viridiplantae</taxon>
        <taxon>Streptophyta</taxon>
        <taxon>Embryophyta</taxon>
        <taxon>Tracheophyta</taxon>
        <taxon>Lycopodiopsida</taxon>
        <taxon>Selaginellales</taxon>
        <taxon>Selaginellaceae</taxon>
        <taxon>Selaginella</taxon>
    </lineage>
</organism>
<sequence length="321" mass="34556">SMFAFGDSLSDTGNDASAFPGSKPSLHYGQTFFRKFAGRASDGRLLIDFLAQAFGLPFLSPYLQGFNADYRHGVNFAARGATARSTSIVTPFFLSVQVSQMIHFREAVLAAPQATPLLPNSTVFSTALYVIYIGINDFWQNLNNNRMTIQQINSTVVPQLIQTVPKALERLYHDVGARKFLIVTVPAVGCLPVVLSEFGSSSSEDYDASGCLRAFDDVVGSYNARLRALALGFAGKFAQARVFFGDIFAVHKDVIANPELHGFAPSSKLSACCGGGGKLHEAVKQCGVIATPVCESPSSYISWDGIHFTDAFNRVAAASIL</sequence>
<dbReference type="AlphaFoldDB" id="D8QWU9"/>
<dbReference type="GO" id="GO:0006629">
    <property type="term" value="P:lipid metabolic process"/>
    <property type="evidence" value="ECO:0007669"/>
    <property type="project" value="InterPro"/>
</dbReference>
<evidence type="ECO:0000313" key="5">
    <source>
        <dbReference type="Proteomes" id="UP000001514"/>
    </source>
</evidence>
<evidence type="ECO:0000256" key="1">
    <source>
        <dbReference type="ARBA" id="ARBA00008668"/>
    </source>
</evidence>
<dbReference type="InterPro" id="IPR001087">
    <property type="entry name" value="GDSL"/>
</dbReference>
<dbReference type="KEGG" id="smo:SELMODRAFT_34430"/>
<dbReference type="OrthoDB" id="1600564at2759"/>
<dbReference type="PANTHER" id="PTHR22835">
    <property type="entry name" value="ZINC FINGER FYVE DOMAIN CONTAINING PROTEIN"/>
    <property type="match status" value="1"/>
</dbReference>
<dbReference type="Gramene" id="EFJ35299">
    <property type="protein sequence ID" value="EFJ35299"/>
    <property type="gene ID" value="SELMODRAFT_34430"/>
</dbReference>
<dbReference type="GO" id="GO:0016298">
    <property type="term" value="F:lipase activity"/>
    <property type="evidence" value="ECO:0007669"/>
    <property type="project" value="InterPro"/>
</dbReference>
<keyword evidence="5" id="KW-1185">Reference proteome</keyword>
<accession>D8QWU9</accession>
<dbReference type="HOGENOM" id="CLU_015101_2_1_1"/>
<evidence type="ECO:0000256" key="2">
    <source>
        <dbReference type="ARBA" id="ARBA00022729"/>
    </source>
</evidence>
<dbReference type="EMBL" id="GL377568">
    <property type="protein sequence ID" value="EFJ35299.1"/>
    <property type="molecule type" value="Genomic_DNA"/>
</dbReference>
<comment type="similarity">
    <text evidence="1">Belongs to the 'GDSL' lipolytic enzyme family.</text>
</comment>
<keyword evidence="2" id="KW-0732">Signal</keyword>
<feature type="non-terminal residue" evidence="4">
    <location>
        <position position="1"/>
    </location>
</feature>
<protein>
    <submittedName>
        <fullName evidence="4">Uncharacterized protein</fullName>
    </submittedName>
</protein>
<evidence type="ECO:0000313" key="4">
    <source>
        <dbReference type="EMBL" id="EFJ35299.1"/>
    </source>
</evidence>
<proteinExistence type="inferred from homology"/>
<dbReference type="Proteomes" id="UP000001514">
    <property type="component" value="Unassembled WGS sequence"/>
</dbReference>
<dbReference type="CDD" id="cd01837">
    <property type="entry name" value="SGNH_plant_lipase_like"/>
    <property type="match status" value="1"/>
</dbReference>
<dbReference type="SUPFAM" id="SSF52266">
    <property type="entry name" value="SGNH hydrolase"/>
    <property type="match status" value="1"/>
</dbReference>
<evidence type="ECO:0000256" key="3">
    <source>
        <dbReference type="ARBA" id="ARBA00022801"/>
    </source>
</evidence>
<dbReference type="PROSITE" id="PS01098">
    <property type="entry name" value="LIPASE_GDSL_SER"/>
    <property type="match status" value="1"/>
</dbReference>
<dbReference type="eggNOG" id="ENOG502QPIT">
    <property type="taxonomic scope" value="Eukaryota"/>
</dbReference>
<dbReference type="InterPro" id="IPR035669">
    <property type="entry name" value="SGNH_plant_lipase-like"/>
</dbReference>
<dbReference type="Gene3D" id="3.40.50.1110">
    <property type="entry name" value="SGNH hydrolase"/>
    <property type="match status" value="1"/>
</dbReference>
<dbReference type="InterPro" id="IPR008265">
    <property type="entry name" value="Lipase_GDSL_AS"/>
</dbReference>
<gene>
    <name evidence="4" type="ORF">SELMODRAFT_34430</name>
</gene>
<keyword evidence="3" id="KW-0378">Hydrolase</keyword>
<dbReference type="STRING" id="88036.D8QWU9"/>
<dbReference type="PANTHER" id="PTHR22835:SF659">
    <property type="entry name" value="GDSL LIPASE_ACYLHYDROLASE, PUTATIVE (AFU_ORTHOLOGUE AFUA_2G00510)-RELATED"/>
    <property type="match status" value="1"/>
</dbReference>
<dbReference type="OMA" id="ELYMEDE"/>
<dbReference type="InterPro" id="IPR036514">
    <property type="entry name" value="SGNH_hydro_sf"/>
</dbReference>
<reference evidence="4 5" key="1">
    <citation type="journal article" date="2011" name="Science">
        <title>The Selaginella genome identifies genetic changes associated with the evolution of vascular plants.</title>
        <authorList>
            <person name="Banks J.A."/>
            <person name="Nishiyama T."/>
            <person name="Hasebe M."/>
            <person name="Bowman J.L."/>
            <person name="Gribskov M."/>
            <person name="dePamphilis C."/>
            <person name="Albert V.A."/>
            <person name="Aono N."/>
            <person name="Aoyama T."/>
            <person name="Ambrose B.A."/>
            <person name="Ashton N.W."/>
            <person name="Axtell M.J."/>
            <person name="Barker E."/>
            <person name="Barker M.S."/>
            <person name="Bennetzen J.L."/>
            <person name="Bonawitz N.D."/>
            <person name="Chapple C."/>
            <person name="Cheng C."/>
            <person name="Correa L.G."/>
            <person name="Dacre M."/>
            <person name="DeBarry J."/>
            <person name="Dreyer I."/>
            <person name="Elias M."/>
            <person name="Engstrom E.M."/>
            <person name="Estelle M."/>
            <person name="Feng L."/>
            <person name="Finet C."/>
            <person name="Floyd S.K."/>
            <person name="Frommer W.B."/>
            <person name="Fujita T."/>
            <person name="Gramzow L."/>
            <person name="Gutensohn M."/>
            <person name="Harholt J."/>
            <person name="Hattori M."/>
            <person name="Heyl A."/>
            <person name="Hirai T."/>
            <person name="Hiwatashi Y."/>
            <person name="Ishikawa M."/>
            <person name="Iwata M."/>
            <person name="Karol K.G."/>
            <person name="Koehler B."/>
            <person name="Kolukisaoglu U."/>
            <person name="Kubo M."/>
            <person name="Kurata T."/>
            <person name="Lalonde S."/>
            <person name="Li K."/>
            <person name="Li Y."/>
            <person name="Litt A."/>
            <person name="Lyons E."/>
            <person name="Manning G."/>
            <person name="Maruyama T."/>
            <person name="Michael T.P."/>
            <person name="Mikami K."/>
            <person name="Miyazaki S."/>
            <person name="Morinaga S."/>
            <person name="Murata T."/>
            <person name="Mueller-Roeber B."/>
            <person name="Nelson D.R."/>
            <person name="Obara M."/>
            <person name="Oguri Y."/>
            <person name="Olmstead R.G."/>
            <person name="Onodera N."/>
            <person name="Petersen B.L."/>
            <person name="Pils B."/>
            <person name="Prigge M."/>
            <person name="Rensing S.A."/>
            <person name="Riano-Pachon D.M."/>
            <person name="Roberts A.W."/>
            <person name="Sato Y."/>
            <person name="Scheller H.V."/>
            <person name="Schulz B."/>
            <person name="Schulz C."/>
            <person name="Shakirov E.V."/>
            <person name="Shibagaki N."/>
            <person name="Shinohara N."/>
            <person name="Shippen D.E."/>
            <person name="Soerensen I."/>
            <person name="Sotooka R."/>
            <person name="Sugimoto N."/>
            <person name="Sugita M."/>
            <person name="Sumikawa N."/>
            <person name="Tanurdzic M."/>
            <person name="Theissen G."/>
            <person name="Ulvskov P."/>
            <person name="Wakazuki S."/>
            <person name="Weng J.K."/>
            <person name="Willats W.W."/>
            <person name="Wipf D."/>
            <person name="Wolf P.G."/>
            <person name="Yang L."/>
            <person name="Zimmer A.D."/>
            <person name="Zhu Q."/>
            <person name="Mitros T."/>
            <person name="Hellsten U."/>
            <person name="Loque D."/>
            <person name="Otillar R."/>
            <person name="Salamov A."/>
            <person name="Schmutz J."/>
            <person name="Shapiro H."/>
            <person name="Lindquist E."/>
            <person name="Lucas S."/>
            <person name="Rokhsar D."/>
            <person name="Grigoriev I.V."/>
        </authorList>
    </citation>
    <scope>NUCLEOTIDE SEQUENCE [LARGE SCALE GENOMIC DNA]</scope>
</reference>